<dbReference type="Proteomes" id="UP000033622">
    <property type="component" value="Unassembled WGS sequence"/>
</dbReference>
<evidence type="ECO:0000313" key="2">
    <source>
        <dbReference type="Proteomes" id="UP000033622"/>
    </source>
</evidence>
<name>A0A0F3PVU8_ANAPH</name>
<proteinExistence type="predicted"/>
<reference evidence="1 2" key="1">
    <citation type="submission" date="2015-01" db="EMBL/GenBank/DDBJ databases">
        <title>Genome Sequencing of Rickettsiales.</title>
        <authorList>
            <person name="Daugherty S.C."/>
            <person name="Su Q."/>
            <person name="Abolude K."/>
            <person name="Beier-Sexton M."/>
            <person name="Carlyon J.A."/>
            <person name="Carter R."/>
            <person name="Day N.P."/>
            <person name="Dumler S.J."/>
            <person name="Dyachenko V."/>
            <person name="Godinez A."/>
            <person name="Kurtti T.J."/>
            <person name="Lichay M."/>
            <person name="Mullins K.E."/>
            <person name="Ott S."/>
            <person name="Pappas-Brown V."/>
            <person name="Paris D.H."/>
            <person name="Patel P."/>
            <person name="Richards A.L."/>
            <person name="Sadzewicz L."/>
            <person name="Sears K."/>
            <person name="Seidman D."/>
            <person name="Sengamalay N."/>
            <person name="Stenos J."/>
            <person name="Tallon L.J."/>
            <person name="Vincent G."/>
            <person name="Fraser C.M."/>
            <person name="Munderloh U."/>
            <person name="Dunning-Hotopp J.C."/>
        </authorList>
    </citation>
    <scope>NUCLEOTIDE SEQUENCE [LARGE SCALE GENOMIC DNA]</scope>
    <source>
        <strain evidence="1 2">ApWI1</strain>
    </source>
</reference>
<dbReference type="EMBL" id="LAOF01000001">
    <property type="protein sequence ID" value="KJV84495.1"/>
    <property type="molecule type" value="Genomic_DNA"/>
</dbReference>
<organism evidence="1 2">
    <name type="scientific">Anaplasma phagocytophilum str. ApWI1</name>
    <dbReference type="NCBI Taxonomy" id="1359155"/>
    <lineage>
        <taxon>Bacteria</taxon>
        <taxon>Pseudomonadati</taxon>
        <taxon>Pseudomonadota</taxon>
        <taxon>Alphaproteobacteria</taxon>
        <taxon>Rickettsiales</taxon>
        <taxon>Anaplasmataceae</taxon>
        <taxon>Anaplasma</taxon>
        <taxon>phagocytophilum group</taxon>
    </lineage>
</organism>
<dbReference type="AlphaFoldDB" id="A0A0F3PVU8"/>
<sequence length="58" mass="6609">MLLLQSITVYHTCSDITKDSYNTNQDMGQIVCSRVFSKTTQVYLANDKYEIAVIETNT</sequence>
<gene>
    <name evidence="1" type="ORF">APHWI1_0950</name>
</gene>
<evidence type="ECO:0000313" key="1">
    <source>
        <dbReference type="EMBL" id="KJV84495.1"/>
    </source>
</evidence>
<comment type="caution">
    <text evidence="1">The sequence shown here is derived from an EMBL/GenBank/DDBJ whole genome shotgun (WGS) entry which is preliminary data.</text>
</comment>
<accession>A0A0F3PVU8</accession>
<dbReference type="PATRIC" id="fig|1359155.3.peg.962"/>
<protein>
    <submittedName>
        <fullName evidence="1">Uncharacterized protein</fullName>
    </submittedName>
</protein>